<dbReference type="Proteomes" id="UP001378188">
    <property type="component" value="Unassembled WGS sequence"/>
</dbReference>
<dbReference type="GO" id="GO:0030980">
    <property type="term" value="P:alpha-glucan catabolic process"/>
    <property type="evidence" value="ECO:0007669"/>
    <property type="project" value="TreeGrafter"/>
</dbReference>
<dbReference type="InterPro" id="IPR006047">
    <property type="entry name" value="GH13_cat_dom"/>
</dbReference>
<dbReference type="CDD" id="cd11336">
    <property type="entry name" value="AmyAc_MTSase"/>
    <property type="match status" value="1"/>
</dbReference>
<evidence type="ECO:0000313" key="2">
    <source>
        <dbReference type="EMBL" id="MEJ8574223.1"/>
    </source>
</evidence>
<dbReference type="GO" id="GO:0047470">
    <property type="term" value="F:(1,4)-alpha-D-glucan 1-alpha-D-glucosylmutase activity"/>
    <property type="evidence" value="ECO:0007669"/>
    <property type="project" value="UniProtKB-EC"/>
</dbReference>
<keyword evidence="2" id="KW-0413">Isomerase</keyword>
<dbReference type="EC" id="5.4.99.15" evidence="2"/>
<dbReference type="SMART" id="SM00642">
    <property type="entry name" value="Aamy"/>
    <property type="match status" value="1"/>
</dbReference>
<dbReference type="Pfam" id="PF00128">
    <property type="entry name" value="Alpha-amylase"/>
    <property type="match status" value="1"/>
</dbReference>
<dbReference type="InterPro" id="IPR012767">
    <property type="entry name" value="Trehalose_TreY"/>
</dbReference>
<comment type="caution">
    <text evidence="2">The sequence shown here is derived from an EMBL/GenBank/DDBJ whole genome shotgun (WGS) entry which is preliminary data.</text>
</comment>
<name>A0AAW9RV83_9HYPH</name>
<proteinExistence type="predicted"/>
<dbReference type="EMBL" id="JAZHOF010000010">
    <property type="protein sequence ID" value="MEJ8574223.1"/>
    <property type="molecule type" value="Genomic_DNA"/>
</dbReference>
<dbReference type="AlphaFoldDB" id="A0AAW9RV83"/>
<sequence>MKPTATYRLQFRNGMTFDRAVGILPYLKRLGISHLYASPVFTATSGSTHGYDVTDCNELDPAIGGREGFERLSRALKDHGLGLILDIVPNHMAASLENPWWRSVVQWGEDSPFARHFDIDWSKRLTLPLLGGPFSQVLAAGELSLRLDRDNGCLALAYYDHAIPLDPRTWPNVLDVMGDAGPEEVLRGLAAGAGPSDAEPLREHVRNLGDDTAAAFAGRLAELSREPAVLEALHDSQPWQLTDWREARRHLSYRRFFEVTGLVGLRVEDEEVYRDAHGLILDLVRSGQVDGLRVDHIDGLADPTSYLRRLRADVGADTYLVVEKILEGDETLPADWPIDGTTGYEFITAIGALLTDERQAEALQDAYSDCRGGRADLEEERRAAKQTMLRVNFEGEVSNLVTLLRGMMGEHDQPAVSADQIRDAICAVIVAFPVYRTYATSEGMSAADRTVLEEAVAEARRFEPSIPGQAFDALLDAMNDTPTAPRRHSHGTFLARFQQLTGPVMAKAVEDTLFYRFNRNLAVNEVGGDPADVEIGPETFHSRMALRVAAQPYGLLATSTHDTKRGEDARARLYAISEAPGQWAEAVARWRARHAPLVTKLPVGPAPEPDTEWLVYQALAGVWPADIDAREGWLDDLRDRFAGYLEKALREAKLRTNWTDVDAGYEGAVQAYAAALLNGDNAEFLEDFAMGIRPFVAAGAVNSLAQTVIKLSAPGIPDVYQGAESFDLSLVDPDNRRPIDFAGLDRSLDDPAEDSGSRLKQHVLARGLSLRSQHPDLFTKGDYRPLQAKGSRQRHVVAFERRHGDDRAVAVVPRLPFALLQSGRSLSDAEVWGDTVLELSDLRPGERFVDIFSENDARSGEELSVARLFSRHPFAILLNRPGSQAR</sequence>
<dbReference type="InterPro" id="IPR013797">
    <property type="entry name" value="Maltooligo_trehalose_synth_4"/>
</dbReference>
<dbReference type="InterPro" id="IPR017853">
    <property type="entry name" value="GH"/>
</dbReference>
<evidence type="ECO:0000259" key="1">
    <source>
        <dbReference type="SMART" id="SM00642"/>
    </source>
</evidence>
<accession>A0AAW9RV83</accession>
<dbReference type="Gene3D" id="1.10.10.470">
    <property type="entry name" value="Maltooligosyl trehalose synthase, domain 4"/>
    <property type="match status" value="1"/>
</dbReference>
<dbReference type="GO" id="GO:0005992">
    <property type="term" value="P:trehalose biosynthetic process"/>
    <property type="evidence" value="ECO:0007669"/>
    <property type="project" value="TreeGrafter"/>
</dbReference>
<dbReference type="PANTHER" id="PTHR10357:SF216">
    <property type="entry name" value="MALTOOLIGOSYL TREHALOSE SYNTHASE-RELATED"/>
    <property type="match status" value="1"/>
</dbReference>
<dbReference type="SUPFAM" id="SSF51445">
    <property type="entry name" value="(Trans)glycosidases"/>
    <property type="match status" value="1"/>
</dbReference>
<protein>
    <submittedName>
        <fullName evidence="2">Malto-oligosyltrehalose synthase</fullName>
        <ecNumber evidence="2">5.4.99.15</ecNumber>
    </submittedName>
</protein>
<dbReference type="NCBIfam" id="TIGR02401">
    <property type="entry name" value="trehalose_TreY"/>
    <property type="match status" value="1"/>
</dbReference>
<evidence type="ECO:0000313" key="3">
    <source>
        <dbReference type="Proteomes" id="UP001378188"/>
    </source>
</evidence>
<gene>
    <name evidence="2" type="primary">treY</name>
    <name evidence="2" type="ORF">V3328_22255</name>
</gene>
<dbReference type="RefSeq" id="WP_340331923.1">
    <property type="nucleotide sequence ID" value="NZ_JAZHOF010000010.1"/>
</dbReference>
<reference evidence="2 3" key="1">
    <citation type="submission" date="2024-02" db="EMBL/GenBank/DDBJ databases">
        <title>Genome analysis and characterization of Microbaculum marinisediminis sp. nov., isolated from marine sediment.</title>
        <authorList>
            <person name="Du Z.-J."/>
            <person name="Ye Y.-Q."/>
            <person name="Zhang Z.-R."/>
            <person name="Yuan S.-M."/>
            <person name="Zhang X.-Y."/>
        </authorList>
    </citation>
    <scope>NUCLEOTIDE SEQUENCE [LARGE SCALE GENOMIC DNA]</scope>
    <source>
        <strain evidence="2 3">SDUM1044001</strain>
    </source>
</reference>
<dbReference type="PANTHER" id="PTHR10357">
    <property type="entry name" value="ALPHA-AMYLASE FAMILY MEMBER"/>
    <property type="match status" value="1"/>
</dbReference>
<keyword evidence="3" id="KW-1185">Reference proteome</keyword>
<dbReference type="Gene3D" id="3.20.20.80">
    <property type="entry name" value="Glycosidases"/>
    <property type="match status" value="3"/>
</dbReference>
<organism evidence="2 3">
    <name type="scientific">Microbaculum marinum</name>
    <dbReference type="NCBI Taxonomy" id="1764581"/>
    <lineage>
        <taxon>Bacteria</taxon>
        <taxon>Pseudomonadati</taxon>
        <taxon>Pseudomonadota</taxon>
        <taxon>Alphaproteobacteria</taxon>
        <taxon>Hyphomicrobiales</taxon>
        <taxon>Tepidamorphaceae</taxon>
        <taxon>Microbaculum</taxon>
    </lineage>
</organism>
<feature type="domain" description="Glycosyl hydrolase family 13 catalytic" evidence="1">
    <location>
        <begin position="4"/>
        <end position="460"/>
    </location>
</feature>